<gene>
    <name evidence="2" type="ORF">K2173_019274</name>
</gene>
<comment type="caution">
    <text evidence="2">The sequence shown here is derived from an EMBL/GenBank/DDBJ whole genome shotgun (WGS) entry which is preliminary data.</text>
</comment>
<proteinExistence type="predicted"/>
<name>A0AAV8STZ1_9ROSI</name>
<sequence length="423" mass="48042">METDSSSEPLDLVTIRSRVRELEQMHRNCMDEDVEMSSSDPDQSLVDSALQLESKVQQMISECSDFSFLGIEDLDAFVEHLKEELNTAEAESAKISNEIEVLTRTHIQDSSRLESDLEVLKSSLDSMSSQVQEDKDGQNYHSYVGDGSNSINSHENHEFEILKLDNQIEESKSILNSLQNFEYLFKRFDALEEIEDALSGLHIIEFDGTFIRLSLRTYIPKLEGMSQYQSIDDTFRPSEVNHELLIEVLSGTMEIKTVEIFPNDVYIGDIVDAAKTSRESFPQLSLPETRSSIQWLVRKVQDRIIQCTLRRLLVKTASNSRYSLEYLDRDETILAHLVGGVDAYIKVYHGWPISSSPLKLISLKSSGHHSKEISLSFLCKVEGVVNSLSTNLRENLSSFVDAVETILKEQMRLDIHSDSTSQK</sequence>
<evidence type="ECO:0000313" key="2">
    <source>
        <dbReference type="EMBL" id="KAJ8755476.1"/>
    </source>
</evidence>
<reference evidence="2 3" key="1">
    <citation type="submission" date="2021-09" db="EMBL/GenBank/DDBJ databases">
        <title>Genomic insights and catalytic innovation underlie evolution of tropane alkaloids biosynthesis.</title>
        <authorList>
            <person name="Wang Y.-J."/>
            <person name="Tian T."/>
            <person name="Huang J.-P."/>
            <person name="Huang S.-X."/>
        </authorList>
    </citation>
    <scope>NUCLEOTIDE SEQUENCE [LARGE SCALE GENOMIC DNA]</scope>
    <source>
        <strain evidence="2">KIB-2018</strain>
        <tissue evidence="2">Leaf</tissue>
    </source>
</reference>
<evidence type="ECO:0000256" key="1">
    <source>
        <dbReference type="SAM" id="Coils"/>
    </source>
</evidence>
<dbReference type="AlphaFoldDB" id="A0AAV8STZ1"/>
<evidence type="ECO:0000313" key="3">
    <source>
        <dbReference type="Proteomes" id="UP001159364"/>
    </source>
</evidence>
<dbReference type="Proteomes" id="UP001159364">
    <property type="component" value="Linkage Group LG09"/>
</dbReference>
<keyword evidence="1" id="KW-0175">Coiled coil</keyword>
<organism evidence="2 3">
    <name type="scientific">Erythroxylum novogranatense</name>
    <dbReference type="NCBI Taxonomy" id="1862640"/>
    <lineage>
        <taxon>Eukaryota</taxon>
        <taxon>Viridiplantae</taxon>
        <taxon>Streptophyta</taxon>
        <taxon>Embryophyta</taxon>
        <taxon>Tracheophyta</taxon>
        <taxon>Spermatophyta</taxon>
        <taxon>Magnoliopsida</taxon>
        <taxon>eudicotyledons</taxon>
        <taxon>Gunneridae</taxon>
        <taxon>Pentapetalae</taxon>
        <taxon>rosids</taxon>
        <taxon>fabids</taxon>
        <taxon>Malpighiales</taxon>
        <taxon>Erythroxylaceae</taxon>
        <taxon>Erythroxylum</taxon>
    </lineage>
</organism>
<protein>
    <submittedName>
        <fullName evidence="2">Uncharacterized protein</fullName>
    </submittedName>
</protein>
<dbReference type="PANTHER" id="PTHR36037:SF1">
    <property type="entry name" value="RNA-DIRECTED DNA POLYMERASE (REVERSE TRANSCRIPTASE)-RELATED FAMILY PROTEIN"/>
    <property type="match status" value="1"/>
</dbReference>
<dbReference type="PANTHER" id="PTHR36037">
    <property type="entry name" value="RNA-DIRECTED DNA POLYMERASE (REVERSE TRANSCRIPTASE)-RELATED FAMILY PROTEIN"/>
    <property type="match status" value="1"/>
</dbReference>
<keyword evidence="3" id="KW-1185">Reference proteome</keyword>
<accession>A0AAV8STZ1</accession>
<feature type="coiled-coil region" evidence="1">
    <location>
        <begin position="71"/>
        <end position="105"/>
    </location>
</feature>
<dbReference type="EMBL" id="JAIWQS010000009">
    <property type="protein sequence ID" value="KAJ8755476.1"/>
    <property type="molecule type" value="Genomic_DNA"/>
</dbReference>